<feature type="transmembrane region" description="Helical" evidence="6">
    <location>
        <begin position="206"/>
        <end position="229"/>
    </location>
</feature>
<evidence type="ECO:0000256" key="2">
    <source>
        <dbReference type="ARBA" id="ARBA00022692"/>
    </source>
</evidence>
<dbReference type="InterPro" id="IPR013057">
    <property type="entry name" value="AA_transpt_TM"/>
</dbReference>
<feature type="transmembrane region" description="Helical" evidence="6">
    <location>
        <begin position="446"/>
        <end position="468"/>
    </location>
</feature>
<dbReference type="PANTHER" id="PTHR22950:SF703">
    <property type="entry name" value="AMINO ACID TRANSPORTER TRANSMEMBRANE DOMAIN-CONTAINING PROTEIN"/>
    <property type="match status" value="1"/>
</dbReference>
<feature type="transmembrane region" description="Helical" evidence="6">
    <location>
        <begin position="180"/>
        <end position="199"/>
    </location>
</feature>
<evidence type="ECO:0000313" key="9">
    <source>
        <dbReference type="WBParaSite" id="ACRNAN_Path_267.g988.t1"/>
    </source>
</evidence>
<keyword evidence="2 6" id="KW-0812">Transmembrane</keyword>
<feature type="transmembrane region" description="Helical" evidence="6">
    <location>
        <begin position="390"/>
        <end position="412"/>
    </location>
</feature>
<evidence type="ECO:0000313" key="8">
    <source>
        <dbReference type="Proteomes" id="UP000887540"/>
    </source>
</evidence>
<dbReference type="AlphaFoldDB" id="A0A914C4F0"/>
<feature type="transmembrane region" description="Helical" evidence="6">
    <location>
        <begin position="364"/>
        <end position="384"/>
    </location>
</feature>
<comment type="subcellular location">
    <subcellularLocation>
        <location evidence="1">Membrane</location>
        <topology evidence="1">Multi-pass membrane protein</topology>
    </subcellularLocation>
</comment>
<dbReference type="GO" id="GO:0005774">
    <property type="term" value="C:vacuolar membrane"/>
    <property type="evidence" value="ECO:0007669"/>
    <property type="project" value="TreeGrafter"/>
</dbReference>
<keyword evidence="3 6" id="KW-1133">Transmembrane helix</keyword>
<dbReference type="GO" id="GO:0015179">
    <property type="term" value="F:L-amino acid transmembrane transporter activity"/>
    <property type="evidence" value="ECO:0007669"/>
    <property type="project" value="TreeGrafter"/>
</dbReference>
<proteinExistence type="predicted"/>
<name>A0A914C4F0_9BILA</name>
<dbReference type="Gene3D" id="1.20.1740.10">
    <property type="entry name" value="Amino acid/polyamine transporter I"/>
    <property type="match status" value="1"/>
</dbReference>
<evidence type="ECO:0000256" key="4">
    <source>
        <dbReference type="ARBA" id="ARBA00023136"/>
    </source>
</evidence>
<dbReference type="WBParaSite" id="ACRNAN_Path_267.g988.t1">
    <property type="protein sequence ID" value="ACRNAN_Path_267.g988.t1"/>
    <property type="gene ID" value="ACRNAN_Path_267.g988"/>
</dbReference>
<evidence type="ECO:0000256" key="6">
    <source>
        <dbReference type="SAM" id="Phobius"/>
    </source>
</evidence>
<organism evidence="8 9">
    <name type="scientific">Acrobeloides nanus</name>
    <dbReference type="NCBI Taxonomy" id="290746"/>
    <lineage>
        <taxon>Eukaryota</taxon>
        <taxon>Metazoa</taxon>
        <taxon>Ecdysozoa</taxon>
        <taxon>Nematoda</taxon>
        <taxon>Chromadorea</taxon>
        <taxon>Rhabditida</taxon>
        <taxon>Tylenchina</taxon>
        <taxon>Cephalobomorpha</taxon>
        <taxon>Cephaloboidea</taxon>
        <taxon>Cephalobidae</taxon>
        <taxon>Acrobeloides</taxon>
    </lineage>
</organism>
<feature type="domain" description="Amino acid transporter transmembrane" evidence="7">
    <location>
        <begin position="57"/>
        <end position="417"/>
    </location>
</feature>
<feature type="region of interest" description="Disordered" evidence="5">
    <location>
        <begin position="1"/>
        <end position="30"/>
    </location>
</feature>
<evidence type="ECO:0000259" key="7">
    <source>
        <dbReference type="Pfam" id="PF01490"/>
    </source>
</evidence>
<feature type="transmembrane region" description="Helical" evidence="6">
    <location>
        <begin position="325"/>
        <end position="343"/>
    </location>
</feature>
<feature type="transmembrane region" description="Helical" evidence="6">
    <location>
        <begin position="249"/>
        <end position="266"/>
    </location>
</feature>
<feature type="transmembrane region" description="Helical" evidence="6">
    <location>
        <begin position="59"/>
        <end position="81"/>
    </location>
</feature>
<dbReference type="PANTHER" id="PTHR22950">
    <property type="entry name" value="AMINO ACID TRANSPORTER"/>
    <property type="match status" value="1"/>
</dbReference>
<feature type="transmembrane region" description="Helical" evidence="6">
    <location>
        <begin position="87"/>
        <end position="115"/>
    </location>
</feature>
<keyword evidence="8" id="KW-1185">Reference proteome</keyword>
<evidence type="ECO:0000256" key="5">
    <source>
        <dbReference type="SAM" id="MobiDB-lite"/>
    </source>
</evidence>
<evidence type="ECO:0000256" key="3">
    <source>
        <dbReference type="ARBA" id="ARBA00022989"/>
    </source>
</evidence>
<evidence type="ECO:0000256" key="1">
    <source>
        <dbReference type="ARBA" id="ARBA00004141"/>
    </source>
</evidence>
<dbReference type="Pfam" id="PF01490">
    <property type="entry name" value="Aa_trans"/>
    <property type="match status" value="1"/>
</dbReference>
<feature type="transmembrane region" description="Helical" evidence="6">
    <location>
        <begin position="286"/>
        <end position="305"/>
    </location>
</feature>
<reference evidence="9" key="1">
    <citation type="submission" date="2022-11" db="UniProtKB">
        <authorList>
            <consortium name="WormBaseParasite"/>
        </authorList>
    </citation>
    <scope>IDENTIFICATION</scope>
</reference>
<protein>
    <submittedName>
        <fullName evidence="9">Amino acid transporter transmembrane domain-containing protein</fullName>
    </submittedName>
</protein>
<dbReference type="Proteomes" id="UP000887540">
    <property type="component" value="Unplaced"/>
</dbReference>
<accession>A0A914C4F0</accession>
<keyword evidence="4 6" id="KW-0472">Membrane</keyword>
<feature type="transmembrane region" description="Helical" evidence="6">
    <location>
        <begin position="145"/>
        <end position="165"/>
    </location>
</feature>
<sequence>MGNHKNYDVWGGESSPTTEGLDSIGKKDNGPIFVKEHDDEEEYELDSNGDMVRQQGMNWFITGLCIVGELAGGGIVALPTALIQTQFWFGIVLTVIMSFVLSFTAYCLGQCWVILQRMYPEYRAHCRKPYPEMGYRALGPVMKTIVSVFIDITLFGICVVFLLLVSKNIHDFIKAFFDGNVSYCIVILFVALFLLPLTFLKSPKDFWWAIVSAMITTSTAVVFIIVGSTMDYDTCYKERGMPGFHVQDYFLAFATITFAYGGHSAFPTIQHDMKKPAEFVKSTTMAFLIVLCMYTPVCIVAYLSYGDSIRDSVINSIQIKWIQQVINVCITLHVILTLTIIFNPINQEAEEIFRVPHAFGVKRVLVRLGMMIAVVFVAESVPQFGPLLDLIGGSTMSFTAILFPALFYVYLYTKEKVREEYKSHGIEYDRIPTIAQIFQHMPTWKLIACIIVMLLSLLGAGAATYSAIRELSSTSFEVPCYVAPFLKNNDNTANSGAHTNCCGRYQNISRYSHDTNFNLNKTCAKPNLKYYD</sequence>
<dbReference type="FunFam" id="1.20.1740.10:FF:000052">
    <property type="entry name" value="Lysine histidine transporter-like 3"/>
    <property type="match status" value="1"/>
</dbReference>